<dbReference type="InterPro" id="IPR037232">
    <property type="entry name" value="NADH_quin_OxRdtase_su_C/D-like"/>
</dbReference>
<gene>
    <name evidence="3" type="ordered locus">Ppro_0594</name>
</gene>
<dbReference type="EMBL" id="CP000482">
    <property type="protein sequence ID" value="ABK98225.1"/>
    <property type="molecule type" value="Genomic_DNA"/>
</dbReference>
<name>A1ALK5_PELPD</name>
<dbReference type="STRING" id="338966.Ppro_0594"/>
<sequence>MAGEEKVQQQFVNRFPELSGSIRIVRSRRIFVDVPDQRFLEVLDYVRGELGFPILCLIVGLDEGENFGVIYILASGDGTLASLTRRIPRDEPVICSIYDRMPNSEIYERELVDMFGIHVTGLPDGSRYPLPDDWPEGQFPLRKDWTPDMLDQVEVAVNG</sequence>
<dbReference type="PANTHER" id="PTHR10884">
    <property type="entry name" value="NADH DEHYDROGENASE UBIQUINONE IRON-SULFUR PROTEIN 3"/>
    <property type="match status" value="1"/>
</dbReference>
<dbReference type="Pfam" id="PF00329">
    <property type="entry name" value="Complex1_30kDa"/>
    <property type="match status" value="1"/>
</dbReference>
<proteinExistence type="inferred from homology"/>
<evidence type="ECO:0000313" key="4">
    <source>
        <dbReference type="Proteomes" id="UP000006732"/>
    </source>
</evidence>
<dbReference type="SUPFAM" id="SSF143243">
    <property type="entry name" value="Nqo5-like"/>
    <property type="match status" value="1"/>
</dbReference>
<dbReference type="PANTHER" id="PTHR10884:SF14">
    <property type="entry name" value="NADH DEHYDROGENASE [UBIQUINONE] IRON-SULFUR PROTEIN 3, MITOCHONDRIAL"/>
    <property type="match status" value="1"/>
</dbReference>
<comment type="similarity">
    <text evidence="1">Belongs to the complex I 30 kDa subunit family.</text>
</comment>
<dbReference type="eggNOG" id="COG0852">
    <property type="taxonomic scope" value="Bacteria"/>
</dbReference>
<dbReference type="InterPro" id="IPR001268">
    <property type="entry name" value="NADH_UbQ_OxRdtase_30kDa_su"/>
</dbReference>
<dbReference type="Proteomes" id="UP000006732">
    <property type="component" value="Chromosome"/>
</dbReference>
<accession>A1ALK5</accession>
<dbReference type="OrthoDB" id="9803286at2"/>
<dbReference type="HOGENOM" id="CLU_042628_6_1_7"/>
<evidence type="ECO:0000256" key="1">
    <source>
        <dbReference type="ARBA" id="ARBA00007569"/>
    </source>
</evidence>
<feature type="domain" description="NADH:ubiquinone oxidoreductase 30kDa subunit" evidence="2">
    <location>
        <begin position="32"/>
        <end position="146"/>
    </location>
</feature>
<reference evidence="3 4" key="1">
    <citation type="submission" date="2006-10" db="EMBL/GenBank/DDBJ databases">
        <title>Complete sequence of chromosome of Pelobacter propionicus DSM 2379.</title>
        <authorList>
            <consortium name="US DOE Joint Genome Institute"/>
            <person name="Copeland A."/>
            <person name="Lucas S."/>
            <person name="Lapidus A."/>
            <person name="Barry K."/>
            <person name="Detter J.C."/>
            <person name="Glavina del Rio T."/>
            <person name="Hammon N."/>
            <person name="Israni S."/>
            <person name="Dalin E."/>
            <person name="Tice H."/>
            <person name="Pitluck S."/>
            <person name="Saunders E."/>
            <person name="Brettin T."/>
            <person name="Bruce D."/>
            <person name="Han C."/>
            <person name="Tapia R."/>
            <person name="Schmutz J."/>
            <person name="Larimer F."/>
            <person name="Land M."/>
            <person name="Hauser L."/>
            <person name="Kyrpides N."/>
            <person name="Kim E."/>
            <person name="Lovley D."/>
            <person name="Richardson P."/>
        </authorList>
    </citation>
    <scope>NUCLEOTIDE SEQUENCE [LARGE SCALE GENOMIC DNA]</scope>
    <source>
        <strain evidence="4">DSM 2379 / NBRC 103807 / OttBd1</strain>
    </source>
</reference>
<protein>
    <submittedName>
        <fullName evidence="3">NADH dehydrogenase (Ubiquinone), 30 kDa subunit</fullName>
    </submittedName>
</protein>
<evidence type="ECO:0000313" key="3">
    <source>
        <dbReference type="EMBL" id="ABK98225.1"/>
    </source>
</evidence>
<keyword evidence="3" id="KW-0830">Ubiquinone</keyword>
<dbReference type="Gene3D" id="3.30.460.80">
    <property type="entry name" value="NADH:ubiquinone oxidoreductase, 30kDa subunit"/>
    <property type="match status" value="1"/>
</dbReference>
<evidence type="ECO:0000259" key="2">
    <source>
        <dbReference type="Pfam" id="PF00329"/>
    </source>
</evidence>
<dbReference type="KEGG" id="ppd:Ppro_0594"/>
<organism evidence="3 4">
    <name type="scientific">Pelobacter propionicus (strain DSM 2379 / NBRC 103807 / OttBd1)</name>
    <dbReference type="NCBI Taxonomy" id="338966"/>
    <lineage>
        <taxon>Bacteria</taxon>
        <taxon>Pseudomonadati</taxon>
        <taxon>Thermodesulfobacteriota</taxon>
        <taxon>Desulfuromonadia</taxon>
        <taxon>Desulfuromonadales</taxon>
        <taxon>Desulfuromonadaceae</taxon>
        <taxon>Pelobacter</taxon>
    </lineage>
</organism>
<keyword evidence="4" id="KW-1185">Reference proteome</keyword>
<dbReference type="GO" id="GO:0008137">
    <property type="term" value="F:NADH dehydrogenase (ubiquinone) activity"/>
    <property type="evidence" value="ECO:0007669"/>
    <property type="project" value="InterPro"/>
</dbReference>
<dbReference type="RefSeq" id="WP_011734538.1">
    <property type="nucleotide sequence ID" value="NC_008609.1"/>
</dbReference>
<dbReference type="AlphaFoldDB" id="A1ALK5"/>